<evidence type="ECO:0000313" key="3">
    <source>
        <dbReference type="Proteomes" id="UP000077202"/>
    </source>
</evidence>
<organism evidence="2 3">
    <name type="scientific">Marchantia polymorpha subsp. ruderalis</name>
    <dbReference type="NCBI Taxonomy" id="1480154"/>
    <lineage>
        <taxon>Eukaryota</taxon>
        <taxon>Viridiplantae</taxon>
        <taxon>Streptophyta</taxon>
        <taxon>Embryophyta</taxon>
        <taxon>Marchantiophyta</taxon>
        <taxon>Marchantiopsida</taxon>
        <taxon>Marchantiidae</taxon>
        <taxon>Marchantiales</taxon>
        <taxon>Marchantiaceae</taxon>
        <taxon>Marchantia</taxon>
    </lineage>
</organism>
<feature type="region of interest" description="Disordered" evidence="1">
    <location>
        <begin position="227"/>
        <end position="300"/>
    </location>
</feature>
<keyword evidence="3" id="KW-1185">Reference proteome</keyword>
<comment type="caution">
    <text evidence="2">The sequence shown here is derived from an EMBL/GenBank/DDBJ whole genome shotgun (WGS) entry which is preliminary data.</text>
</comment>
<feature type="region of interest" description="Disordered" evidence="1">
    <location>
        <begin position="111"/>
        <end position="182"/>
    </location>
</feature>
<evidence type="ECO:0000313" key="2">
    <source>
        <dbReference type="EMBL" id="OAE24639.1"/>
    </source>
</evidence>
<evidence type="ECO:0000256" key="1">
    <source>
        <dbReference type="SAM" id="MobiDB-lite"/>
    </source>
</evidence>
<feature type="compositionally biased region" description="Basic and acidic residues" evidence="1">
    <location>
        <begin position="151"/>
        <end position="162"/>
    </location>
</feature>
<dbReference type="EMBL" id="LVLJ01002515">
    <property type="protein sequence ID" value="OAE24639.1"/>
    <property type="molecule type" value="Genomic_DNA"/>
</dbReference>
<dbReference type="Proteomes" id="UP000077202">
    <property type="component" value="Unassembled WGS sequence"/>
</dbReference>
<name>A0A176VV17_MARPO</name>
<reference evidence="2" key="1">
    <citation type="submission" date="2016-03" db="EMBL/GenBank/DDBJ databases">
        <title>Mechanisms controlling the formation of the plant cell surface in tip-growing cells are functionally conserved among land plants.</title>
        <authorList>
            <person name="Honkanen S."/>
            <person name="Jones V.A."/>
            <person name="Morieri G."/>
            <person name="Champion C."/>
            <person name="Hetherington A.J."/>
            <person name="Kelly S."/>
            <person name="Saint-Marcoux D."/>
            <person name="Proust H."/>
            <person name="Prescott H."/>
            <person name="Dolan L."/>
        </authorList>
    </citation>
    <scope>NUCLEOTIDE SEQUENCE [LARGE SCALE GENOMIC DNA]</scope>
    <source>
        <tissue evidence="2">Whole gametophyte</tissue>
    </source>
</reference>
<sequence length="300" mass="32865">MPSPLGCSFGGRMRLWRKKKRQRKRQKLVPSPRAPSAVDAFGVCDAQQENLRRACGEFVESAQQESFAAKFAESYREFNGQVDSAADGTTAHAAAAERVQFPLLSRANPGRYVRDVEVDTDPDEVPTSTPSARLRADDEPRGARAPRKRKWDGEPDLSRRELSTAPIRRRANNEPAQPKQKVRNLVLEADGSADIGRAAITRNSPSSEEDVSAEVLGCSTDLLAPKARVPLEEARRPSGHRGMHAATAGMPTMERYLPSEQVPFDDSPSNQGPLAQAPSAQERFREEPSAKTPSAKMPLA</sequence>
<protein>
    <submittedName>
        <fullName evidence="2">Uncharacterized protein</fullName>
    </submittedName>
</protein>
<accession>A0A176VV17</accession>
<proteinExistence type="predicted"/>
<dbReference type="AlphaFoldDB" id="A0A176VV17"/>
<gene>
    <name evidence="2" type="ORF">AXG93_4863s1020</name>
</gene>